<reference evidence="9" key="3">
    <citation type="submission" date="2015-04" db="UniProtKB">
        <authorList>
            <consortium name="EnsemblPlants"/>
        </authorList>
    </citation>
    <scope>IDENTIFICATION</scope>
    <source>
        <strain evidence="9">cv. Jemalong A17</strain>
    </source>
</reference>
<dbReference type="GO" id="GO:0005524">
    <property type="term" value="F:ATP binding"/>
    <property type="evidence" value="ECO:0007669"/>
    <property type="project" value="UniProtKB-KW"/>
</dbReference>
<dbReference type="Pfam" id="PF00931">
    <property type="entry name" value="NB-ARC"/>
    <property type="match status" value="1"/>
</dbReference>
<evidence type="ECO:0000313" key="9">
    <source>
        <dbReference type="EnsemblPlants" id="AES96379"/>
    </source>
</evidence>
<evidence type="ECO:0000256" key="3">
    <source>
        <dbReference type="ARBA" id="ARBA00022821"/>
    </source>
</evidence>
<dbReference type="HOGENOM" id="CLU_000427_3_0_1"/>
<dbReference type="PANTHER" id="PTHR33463">
    <property type="entry name" value="NB-ARC DOMAIN-CONTAINING PROTEIN-RELATED"/>
    <property type="match status" value="1"/>
</dbReference>
<dbReference type="PaxDb" id="3880-AES96379"/>
<dbReference type="EnsemblPlants" id="AES96379">
    <property type="protein sequence ID" value="AES96379"/>
    <property type="gene ID" value="MTR_5g036460"/>
</dbReference>
<dbReference type="PANTHER" id="PTHR33463:SF105">
    <property type="entry name" value="AND NB-ARC DOMAIN DISEASE RESISTANCE PROTEIN, PUTATIVE-RELATED"/>
    <property type="match status" value="1"/>
</dbReference>
<comment type="similarity">
    <text evidence="1">Belongs to the disease resistance NB-LRR family.</text>
</comment>
<organism evidence="8 10">
    <name type="scientific">Medicago truncatula</name>
    <name type="common">Barrel medic</name>
    <name type="synonym">Medicago tribuloides</name>
    <dbReference type="NCBI Taxonomy" id="3880"/>
    <lineage>
        <taxon>Eukaryota</taxon>
        <taxon>Viridiplantae</taxon>
        <taxon>Streptophyta</taxon>
        <taxon>Embryophyta</taxon>
        <taxon>Tracheophyta</taxon>
        <taxon>Spermatophyta</taxon>
        <taxon>Magnoliopsida</taxon>
        <taxon>eudicotyledons</taxon>
        <taxon>Gunneridae</taxon>
        <taxon>Pentapetalae</taxon>
        <taxon>rosids</taxon>
        <taxon>fabids</taxon>
        <taxon>Fabales</taxon>
        <taxon>Fabaceae</taxon>
        <taxon>Papilionoideae</taxon>
        <taxon>50 kb inversion clade</taxon>
        <taxon>NPAAA clade</taxon>
        <taxon>Hologalegina</taxon>
        <taxon>IRL clade</taxon>
        <taxon>Trifolieae</taxon>
        <taxon>Medicago</taxon>
    </lineage>
</organism>
<dbReference type="Gene3D" id="1.10.8.430">
    <property type="entry name" value="Helical domain of apoptotic protease-activating factors"/>
    <property type="match status" value="1"/>
</dbReference>
<dbReference type="Pfam" id="PF23247">
    <property type="entry name" value="LRR_RPS2"/>
    <property type="match status" value="4"/>
</dbReference>
<evidence type="ECO:0000259" key="6">
    <source>
        <dbReference type="Pfam" id="PF00931"/>
    </source>
</evidence>
<dbReference type="InterPro" id="IPR002182">
    <property type="entry name" value="NB-ARC"/>
</dbReference>
<dbReference type="SUPFAM" id="SSF52047">
    <property type="entry name" value="RNI-like"/>
    <property type="match status" value="1"/>
</dbReference>
<accession>A0A0C3XH94</accession>
<evidence type="ECO:0000259" key="7">
    <source>
        <dbReference type="Pfam" id="PF23247"/>
    </source>
</evidence>
<dbReference type="eggNOG" id="KOG4658">
    <property type="taxonomic scope" value="Eukaryota"/>
</dbReference>
<dbReference type="SUPFAM" id="SSF52058">
    <property type="entry name" value="L domain-like"/>
    <property type="match status" value="1"/>
</dbReference>
<keyword evidence="2" id="KW-0547">Nucleotide-binding</keyword>
<dbReference type="Gene3D" id="3.40.50.300">
    <property type="entry name" value="P-loop containing nucleotide triphosphate hydrolases"/>
    <property type="match status" value="1"/>
</dbReference>
<feature type="coiled-coil region" evidence="5">
    <location>
        <begin position="78"/>
        <end position="105"/>
    </location>
</feature>
<feature type="domain" description="Disease resistance protein At4g27190-like leucine-rich repeats" evidence="7">
    <location>
        <begin position="1392"/>
        <end position="1513"/>
    </location>
</feature>
<keyword evidence="10" id="KW-1185">Reference proteome</keyword>
<keyword evidence="4" id="KW-0067">ATP-binding</keyword>
<sequence>MCLEHDHGTFNLRIMLDDLRRRVRCGSRFDDLKRRWVLYRKMDCLTELGKEAVTKLGQLVVELSMKHFKYLTQHKKITINLEEELKNLKMMKQALQTKVDNERRKGHEIEPIVQKWLSDVTIIENEWQKWISNENNVNKKKKCFGGQCSDIAFNYSLGKQATKRIEYITSLKEEKNKFKDISYPKASLTLGSTFTKDVKSLLSREKIITEVIEKLKDDQVKMISICGMGGVGKTTLVKEVIKTIEKNNLFDEVVMAVVSQDVNYEKIQIQIADTLGMEFKKDSLLGRAMELLERLSKGKRVLIVLDDVWDILDFERIGLQERDKYCKILFTSRDQKVCQNMGCRVNFQVPVLSEDEAWSLFQEMAGDVVNKHDINPIAREVAKACGGLPLAIVTVGRALSIEGKSAWEDTLKQLRNFQSSSSSDVEKFVHPRIELSLKFLGNKEYKLFLMLCGLFPEDFDIPIECLLHHAVGLGMFKHITASWEARDQVHTLVDNLKRKFLLLESNVRGCVKMHDIVRNVVISFLFKSEEHKFMVQYNFKSLKEEKLNDIKAISLILDDSNKLESGLECPTLKLFQVRSKSKEPISWPELFFQGMCALKVLSMQNLCIPKLSSLSQAPFNLHTLKVEHCDVGDISIIGKKLLLLEVLSLSHSNVKELPIEIGDLGSLRLLDLTGCNDLNFISDNVLIRLFRLEELYFRMYNFPWNKNEVAINELKKISHQLKVVEMKFRGTEILLKDLVFNNLQKFWVYVDRYSNFQRSSYLESNLLQVSSIGYQYINSILMISQVIKKCEILAIKKVKDLKNIISHLLSDYSIPYLKDLRVVSCPNLEYLIDCTVHCNGFPQIQSLSLKKLENFKQICYSSDHHEVKRLMNEFSYLVKMELTGLPSFIGFDNAIEFNELNEEFSVGKLFPSDWMKKFPKLETILLKNCISLNVVFDLNGDLNSSGQALDFLFPQLTKIEISNLKNLSYVWGIVPNPVQGFQNLRFLTISNCKSLTHVFTSVIVRAVTNLERLEVSSCKLIENIVTSNRCEEEYDNKGHVKTIGFNKLCYLSLSRLPKLVSICSELLWLEYPSLKQFDVVHCPMLEISFLPTHIGAKRDNLDVTYSANSKDVSFHSLKENNSRSSNRSVSCIPFIPKFIQQGTTSKRNSKEALVTRATREKGEDMIHSFPLLESLHLIYLPNLVRLCSFGTYESWDKQQFMNGGFVEDHVSSRCHPLIDDALFPNLTSLLIETCNKVNILFSHSIMCSLEHLQKLEVRQCENMEEIISNQEEIDATNNKIMLPALQHLLLKKLPSLKAFFQGHHNLDFPSLEKVDIEDCPNMELFSRGDSYTPNLEDLTIKIESLSSNYMQKEDINSVIRGFKSFVASQGFVMLNWTKLHNEGYLIKNSKTNIKAFHKLSVLVPYNEIQMLQNVKELTVSNCDSLNEVFGSGGGADAKKIDHISTTHYQLQNMKLDNLPKLSCIWKHNIMAVASFQKITNIDVLHCHNLKSLLSHSMARSLVQLKKLTVGYCDMMEEIITKDDRNSEGRNKVKILFPKLEELILGPLPNLECVCSGDYDYDVPMCDVVEDKEINNNKIQISFPELKKLIFYHVPKLKCFCLGAYDYNIMTSSTEECPNMATFPYGNVIVRAPNLHIVMWDWSKIVRTLEDLNLTIYYFQNSKKYKAEIQKLETFRDINEELVAYIRRVTKIDIKKCHKLLSCIPANKMHLFSHMQILNVRECGGLEEIFESNDRSMKYDELLSIYLFSLPKLKHIWKNHVQILRFQELMEIYIEKCDELSCVFWDVSMTTSLPNLLYLSVCDCGKMQEIIGNSSNSNPINCVIEQQQRAKIIFPKLFEIRLQKLPNLKCFSQSSFPSYVELPSCYLIIIEDCHEMKTFWFNGTLYTPNLWSLFVENTKFDIDEDVNEAILQHNKCFER</sequence>
<keyword evidence="5" id="KW-0175">Coiled coil</keyword>
<evidence type="ECO:0000313" key="8">
    <source>
        <dbReference type="EMBL" id="AES96379.2"/>
    </source>
</evidence>
<feature type="domain" description="Disease resistance protein At4g27190-like leucine-rich repeats" evidence="7">
    <location>
        <begin position="1217"/>
        <end position="1325"/>
    </location>
</feature>
<keyword evidence="3" id="KW-0611">Plant defense</keyword>
<evidence type="ECO:0000313" key="10">
    <source>
        <dbReference type="Proteomes" id="UP000002051"/>
    </source>
</evidence>
<evidence type="ECO:0000256" key="4">
    <source>
        <dbReference type="ARBA" id="ARBA00022840"/>
    </source>
</evidence>
<dbReference type="PRINTS" id="PR00364">
    <property type="entry name" value="DISEASERSIST"/>
</dbReference>
<protein>
    <submittedName>
        <fullName evidence="8">Disease resistance protein (CC-NBS-LRR class) family protein</fullName>
    </submittedName>
</protein>
<evidence type="ECO:0000256" key="5">
    <source>
        <dbReference type="SAM" id="Coils"/>
    </source>
</evidence>
<dbReference type="InterPro" id="IPR057135">
    <property type="entry name" value="At4g27190-like_LRR"/>
</dbReference>
<name>G7K5L6_MEDTR</name>
<dbReference type="Gene3D" id="3.80.10.10">
    <property type="entry name" value="Ribonuclease Inhibitor"/>
    <property type="match status" value="2"/>
</dbReference>
<reference evidence="8 10" key="1">
    <citation type="journal article" date="2011" name="Nature">
        <title>The Medicago genome provides insight into the evolution of rhizobial symbioses.</title>
        <authorList>
            <person name="Young N.D."/>
            <person name="Debelle F."/>
            <person name="Oldroyd G.E."/>
            <person name="Geurts R."/>
            <person name="Cannon S.B."/>
            <person name="Udvardi M.K."/>
            <person name="Benedito V.A."/>
            <person name="Mayer K.F."/>
            <person name="Gouzy J."/>
            <person name="Schoof H."/>
            <person name="Van de Peer Y."/>
            <person name="Proost S."/>
            <person name="Cook D.R."/>
            <person name="Meyers B.C."/>
            <person name="Spannagl M."/>
            <person name="Cheung F."/>
            <person name="De Mita S."/>
            <person name="Krishnakumar V."/>
            <person name="Gundlach H."/>
            <person name="Zhou S."/>
            <person name="Mudge J."/>
            <person name="Bharti A.K."/>
            <person name="Murray J.D."/>
            <person name="Naoumkina M.A."/>
            <person name="Rosen B."/>
            <person name="Silverstein K.A."/>
            <person name="Tang H."/>
            <person name="Rombauts S."/>
            <person name="Zhao P.X."/>
            <person name="Zhou P."/>
            <person name="Barbe V."/>
            <person name="Bardou P."/>
            <person name="Bechner M."/>
            <person name="Bellec A."/>
            <person name="Berger A."/>
            <person name="Berges H."/>
            <person name="Bidwell S."/>
            <person name="Bisseling T."/>
            <person name="Choisne N."/>
            <person name="Couloux A."/>
            <person name="Denny R."/>
            <person name="Deshpande S."/>
            <person name="Dai X."/>
            <person name="Doyle J.J."/>
            <person name="Dudez A.M."/>
            <person name="Farmer A.D."/>
            <person name="Fouteau S."/>
            <person name="Franken C."/>
            <person name="Gibelin C."/>
            <person name="Gish J."/>
            <person name="Goldstein S."/>
            <person name="Gonzalez A.J."/>
            <person name="Green P.J."/>
            <person name="Hallab A."/>
            <person name="Hartog M."/>
            <person name="Hua A."/>
            <person name="Humphray S.J."/>
            <person name="Jeong D.H."/>
            <person name="Jing Y."/>
            <person name="Jocker A."/>
            <person name="Kenton S.M."/>
            <person name="Kim D.J."/>
            <person name="Klee K."/>
            <person name="Lai H."/>
            <person name="Lang C."/>
            <person name="Lin S."/>
            <person name="Macmil S.L."/>
            <person name="Magdelenat G."/>
            <person name="Matthews L."/>
            <person name="McCorrison J."/>
            <person name="Monaghan E.L."/>
            <person name="Mun J.H."/>
            <person name="Najar F.Z."/>
            <person name="Nicholson C."/>
            <person name="Noirot C."/>
            <person name="O'Bleness M."/>
            <person name="Paule C.R."/>
            <person name="Poulain J."/>
            <person name="Prion F."/>
            <person name="Qin B."/>
            <person name="Qu C."/>
            <person name="Retzel E.F."/>
            <person name="Riddle C."/>
            <person name="Sallet E."/>
            <person name="Samain S."/>
            <person name="Samson N."/>
            <person name="Sanders I."/>
            <person name="Saurat O."/>
            <person name="Scarpelli C."/>
            <person name="Schiex T."/>
            <person name="Segurens B."/>
            <person name="Severin A.J."/>
            <person name="Sherrier D.J."/>
            <person name="Shi R."/>
            <person name="Sims S."/>
            <person name="Singer S.R."/>
            <person name="Sinharoy S."/>
            <person name="Sterck L."/>
            <person name="Viollet A."/>
            <person name="Wang B.B."/>
            <person name="Wang K."/>
            <person name="Wang M."/>
            <person name="Wang X."/>
            <person name="Warfsmann J."/>
            <person name="Weissenbach J."/>
            <person name="White D.D."/>
            <person name="White J.D."/>
            <person name="Wiley G.B."/>
            <person name="Wincker P."/>
            <person name="Xing Y."/>
            <person name="Yang L."/>
            <person name="Yao Z."/>
            <person name="Ying F."/>
            <person name="Zhai J."/>
            <person name="Zhou L."/>
            <person name="Zuber A."/>
            <person name="Denarie J."/>
            <person name="Dixon R.A."/>
            <person name="May G.D."/>
            <person name="Schwartz D.C."/>
            <person name="Rogers J."/>
            <person name="Quetier F."/>
            <person name="Town C.D."/>
            <person name="Roe B.A."/>
        </authorList>
    </citation>
    <scope>NUCLEOTIDE SEQUENCE [LARGE SCALE GENOMIC DNA]</scope>
    <source>
        <strain evidence="8">A17</strain>
        <strain evidence="9 10">cv. Jemalong A17</strain>
    </source>
</reference>
<accession>G7K5L6</accession>
<dbReference type="GO" id="GO:0006952">
    <property type="term" value="P:defense response"/>
    <property type="evidence" value="ECO:0007669"/>
    <property type="project" value="UniProtKB-KW"/>
</dbReference>
<evidence type="ECO:0000256" key="1">
    <source>
        <dbReference type="ARBA" id="ARBA00008894"/>
    </source>
</evidence>
<dbReference type="SUPFAM" id="SSF52540">
    <property type="entry name" value="P-loop containing nucleoside triphosphate hydrolases"/>
    <property type="match status" value="1"/>
</dbReference>
<evidence type="ECO:0000256" key="2">
    <source>
        <dbReference type="ARBA" id="ARBA00022741"/>
    </source>
</evidence>
<reference evidence="8 10" key="2">
    <citation type="journal article" date="2014" name="BMC Genomics">
        <title>An improved genome release (version Mt4.0) for the model legume Medicago truncatula.</title>
        <authorList>
            <person name="Tang H."/>
            <person name="Krishnakumar V."/>
            <person name="Bidwell S."/>
            <person name="Rosen B."/>
            <person name="Chan A."/>
            <person name="Zhou S."/>
            <person name="Gentzbittel L."/>
            <person name="Childs K.L."/>
            <person name="Yandell M."/>
            <person name="Gundlach H."/>
            <person name="Mayer K.F."/>
            <person name="Schwartz D.C."/>
            <person name="Town C.D."/>
        </authorList>
    </citation>
    <scope>GENOME REANNOTATION</scope>
    <source>
        <strain evidence="9 10">cv. Jemalong A17</strain>
    </source>
</reference>
<feature type="domain" description="Disease resistance protein At4g27190-like leucine-rich repeats" evidence="7">
    <location>
        <begin position="1684"/>
        <end position="1804"/>
    </location>
</feature>
<dbReference type="Proteomes" id="UP000002051">
    <property type="component" value="Chromosome 5"/>
</dbReference>
<proteinExistence type="inferred from homology"/>
<dbReference type="InterPro" id="IPR042197">
    <property type="entry name" value="Apaf_helical"/>
</dbReference>
<dbReference type="EMBL" id="CM001221">
    <property type="protein sequence ID" value="AES96379.2"/>
    <property type="molecule type" value="Genomic_DNA"/>
</dbReference>
<gene>
    <name evidence="8" type="ordered locus">MTR_5g036460</name>
</gene>
<dbReference type="InterPro" id="IPR050905">
    <property type="entry name" value="Plant_NBS-LRR"/>
</dbReference>
<dbReference type="InterPro" id="IPR027417">
    <property type="entry name" value="P-loop_NTPase"/>
</dbReference>
<dbReference type="GO" id="GO:0043531">
    <property type="term" value="F:ADP binding"/>
    <property type="evidence" value="ECO:0007669"/>
    <property type="project" value="InterPro"/>
</dbReference>
<feature type="domain" description="NB-ARC" evidence="6">
    <location>
        <begin position="205"/>
        <end position="366"/>
    </location>
</feature>
<dbReference type="InterPro" id="IPR032675">
    <property type="entry name" value="LRR_dom_sf"/>
</dbReference>
<feature type="domain" description="Disease resistance protein At4g27190-like leucine-rich repeats" evidence="7">
    <location>
        <begin position="907"/>
        <end position="1019"/>
    </location>
</feature>
<dbReference type="FunFam" id="3.40.50.300:FF:001091">
    <property type="entry name" value="Probable disease resistance protein At1g61300"/>
    <property type="match status" value="1"/>
</dbReference>